<dbReference type="Gene3D" id="1.25.40.10">
    <property type="entry name" value="Tetratricopeptide repeat domain"/>
    <property type="match status" value="1"/>
</dbReference>
<gene>
    <name evidence="5" type="ORF">OSB1V03_LOCUS1184</name>
</gene>
<evidence type="ECO:0000313" key="5">
    <source>
        <dbReference type="EMBL" id="CAD7620703.1"/>
    </source>
</evidence>
<name>A0A7R9KCY5_9ACAR</name>
<reference evidence="5" key="1">
    <citation type="submission" date="2020-11" db="EMBL/GenBank/DDBJ databases">
        <authorList>
            <person name="Tran Van P."/>
        </authorList>
    </citation>
    <scope>NUCLEOTIDE SEQUENCE</scope>
</reference>
<protein>
    <recommendedName>
        <fullName evidence="4">TFIIS-type domain-containing protein</fullName>
    </recommendedName>
</protein>
<evidence type="ECO:0000256" key="2">
    <source>
        <dbReference type="ARBA" id="ARBA00022771"/>
    </source>
</evidence>
<dbReference type="EMBL" id="OC854893">
    <property type="protein sequence ID" value="CAD7620703.1"/>
    <property type="molecule type" value="Genomic_DNA"/>
</dbReference>
<evidence type="ECO:0000313" key="6">
    <source>
        <dbReference type="Proteomes" id="UP000759131"/>
    </source>
</evidence>
<organism evidence="5">
    <name type="scientific">Medioppia subpectinata</name>
    <dbReference type="NCBI Taxonomy" id="1979941"/>
    <lineage>
        <taxon>Eukaryota</taxon>
        <taxon>Metazoa</taxon>
        <taxon>Ecdysozoa</taxon>
        <taxon>Arthropoda</taxon>
        <taxon>Chelicerata</taxon>
        <taxon>Arachnida</taxon>
        <taxon>Acari</taxon>
        <taxon>Acariformes</taxon>
        <taxon>Sarcoptiformes</taxon>
        <taxon>Oribatida</taxon>
        <taxon>Brachypylina</taxon>
        <taxon>Oppioidea</taxon>
        <taxon>Oppiidae</taxon>
        <taxon>Medioppia</taxon>
    </lineage>
</organism>
<dbReference type="OrthoDB" id="10056816at2759"/>
<dbReference type="GO" id="GO:0003676">
    <property type="term" value="F:nucleic acid binding"/>
    <property type="evidence" value="ECO:0007669"/>
    <property type="project" value="InterPro"/>
</dbReference>
<keyword evidence="6" id="KW-1185">Reference proteome</keyword>
<dbReference type="EMBL" id="CAJPIZ010000318">
    <property type="protein sequence ID" value="CAG2101133.1"/>
    <property type="molecule type" value="Genomic_DNA"/>
</dbReference>
<dbReference type="AlphaFoldDB" id="A0A7R9KCY5"/>
<keyword evidence="2" id="KW-0863">Zinc-finger</keyword>
<evidence type="ECO:0000256" key="3">
    <source>
        <dbReference type="ARBA" id="ARBA00022833"/>
    </source>
</evidence>
<keyword evidence="1" id="KW-0479">Metal-binding</keyword>
<dbReference type="SUPFAM" id="SSF57783">
    <property type="entry name" value="Zinc beta-ribbon"/>
    <property type="match status" value="1"/>
</dbReference>
<evidence type="ECO:0000256" key="1">
    <source>
        <dbReference type="ARBA" id="ARBA00022723"/>
    </source>
</evidence>
<dbReference type="InterPro" id="IPR011990">
    <property type="entry name" value="TPR-like_helical_dom_sf"/>
</dbReference>
<dbReference type="InterPro" id="IPR001222">
    <property type="entry name" value="Znf_TFIIS"/>
</dbReference>
<proteinExistence type="predicted"/>
<dbReference type="GO" id="GO:0008270">
    <property type="term" value="F:zinc ion binding"/>
    <property type="evidence" value="ECO:0007669"/>
    <property type="project" value="UniProtKB-KW"/>
</dbReference>
<dbReference type="Pfam" id="PF01096">
    <property type="entry name" value="Zn_ribbon_TFIIS"/>
    <property type="match status" value="1"/>
</dbReference>
<accession>A0A7R9KCY5</accession>
<dbReference type="Proteomes" id="UP000759131">
    <property type="component" value="Unassembled WGS sequence"/>
</dbReference>
<feature type="domain" description="TFIIS-type" evidence="4">
    <location>
        <begin position="12"/>
        <end position="37"/>
    </location>
</feature>
<evidence type="ECO:0000259" key="4">
    <source>
        <dbReference type="Pfam" id="PF01096"/>
    </source>
</evidence>
<dbReference type="GO" id="GO:0006351">
    <property type="term" value="P:DNA-templated transcription"/>
    <property type="evidence" value="ECO:0007669"/>
    <property type="project" value="InterPro"/>
</dbReference>
<dbReference type="Gene3D" id="2.20.25.10">
    <property type="match status" value="1"/>
</dbReference>
<sequence>METSVIGAKIKIQCPGCGAEELSYNTAQLRSADEGQTDYSPGESTNEVGGSTLLETFDPVVVRFSDLYKTALEYLRQMDIVRLESVLKEMDGIQSCTPESFVLKAFIDMVRDKPLEAYHDLKKFVEMKRPGNLIAMECIAHWNFSSKIYDTAFEQYIMLLESHPCKTLKISHLARIAICKKQLGFYDIAEDICDVLFATPEGYQQYIYFMTEKIHINILKESDPYCTYVMIRIGMEMPTPATPLNRYFAKLLESNSDNVVFLMTYANYLLLTNHFSSGMRYYQEILVSDPHYYPANQNYEYLNQILISSKSKDIYRPVDDSFYSDNRLIDCDLNPEYVGGMKTIFEQSWFRHPEEYILTNVPMSDEIRYQYFLSIAYYVSEFGDLFINSTRKDTAELFMHHFSMIYQILSWKLQRL</sequence>
<dbReference type="SUPFAM" id="SSF48452">
    <property type="entry name" value="TPR-like"/>
    <property type="match status" value="1"/>
</dbReference>
<keyword evidence="3" id="KW-0862">Zinc</keyword>